<accession>A0A543CLG8</accession>
<evidence type="ECO:0000313" key="2">
    <source>
        <dbReference type="EMBL" id="TQL97954.1"/>
    </source>
</evidence>
<proteinExistence type="predicted"/>
<dbReference type="Proteomes" id="UP000316096">
    <property type="component" value="Unassembled WGS sequence"/>
</dbReference>
<feature type="region of interest" description="Disordered" evidence="1">
    <location>
        <begin position="1"/>
        <end position="88"/>
    </location>
</feature>
<name>A0A543CLG8_9ACTN</name>
<organism evidence="2 3">
    <name type="scientific">Actinoallomurus bryophytorum</name>
    <dbReference type="NCBI Taxonomy" id="1490222"/>
    <lineage>
        <taxon>Bacteria</taxon>
        <taxon>Bacillati</taxon>
        <taxon>Actinomycetota</taxon>
        <taxon>Actinomycetes</taxon>
        <taxon>Streptosporangiales</taxon>
        <taxon>Thermomonosporaceae</taxon>
        <taxon>Actinoallomurus</taxon>
    </lineage>
</organism>
<gene>
    <name evidence="2" type="ORF">FB559_3566</name>
</gene>
<comment type="caution">
    <text evidence="2">The sequence shown here is derived from an EMBL/GenBank/DDBJ whole genome shotgun (WGS) entry which is preliminary data.</text>
</comment>
<evidence type="ECO:0000256" key="1">
    <source>
        <dbReference type="SAM" id="MobiDB-lite"/>
    </source>
</evidence>
<dbReference type="EMBL" id="VFOZ01000001">
    <property type="protein sequence ID" value="TQL97954.1"/>
    <property type="molecule type" value="Genomic_DNA"/>
</dbReference>
<protein>
    <submittedName>
        <fullName evidence="2">Uncharacterized protein</fullName>
    </submittedName>
</protein>
<evidence type="ECO:0000313" key="3">
    <source>
        <dbReference type="Proteomes" id="UP000316096"/>
    </source>
</evidence>
<dbReference type="AlphaFoldDB" id="A0A543CLG8"/>
<keyword evidence="3" id="KW-1185">Reference proteome</keyword>
<reference evidence="2 3" key="1">
    <citation type="submission" date="2019-06" db="EMBL/GenBank/DDBJ databases">
        <title>Sequencing the genomes of 1000 actinobacteria strains.</title>
        <authorList>
            <person name="Klenk H.-P."/>
        </authorList>
    </citation>
    <scope>NUCLEOTIDE SEQUENCE [LARGE SCALE GENOMIC DNA]</scope>
    <source>
        <strain evidence="2 3">DSM 102200</strain>
    </source>
</reference>
<sequence>MSSGCVPDIADRRPPRPQRHPAASFDLTREGHLDPTTPRQPPSTPRGTAISGLMSRDAGIAHREGRCAVSSPRRTGSGGRRAGRGPDEGCHSVTLSRWLFPARTRSHVTQPGVRTRLVSFVACRYRRRLPRWTCVSAPCAARAAPCAPFGRLGRPLRHLGRPARCLVRPSGILVDPRGALCALRASWPTLSVPWPTRTAPWLTSGWPGRAVRRIFRTSPLPGVSSGAFRRSLATSRACLGPLGVSGGFGRVRRPLCVVRAISGWPRSSLALGCALRASSRLRAPE</sequence>